<feature type="non-terminal residue" evidence="1">
    <location>
        <position position="36"/>
    </location>
</feature>
<name>A0A392Q0L5_9FABA</name>
<evidence type="ECO:0000313" key="1">
    <source>
        <dbReference type="EMBL" id="MCI17608.1"/>
    </source>
</evidence>
<organism evidence="1 2">
    <name type="scientific">Trifolium medium</name>
    <dbReference type="NCBI Taxonomy" id="97028"/>
    <lineage>
        <taxon>Eukaryota</taxon>
        <taxon>Viridiplantae</taxon>
        <taxon>Streptophyta</taxon>
        <taxon>Embryophyta</taxon>
        <taxon>Tracheophyta</taxon>
        <taxon>Spermatophyta</taxon>
        <taxon>Magnoliopsida</taxon>
        <taxon>eudicotyledons</taxon>
        <taxon>Gunneridae</taxon>
        <taxon>Pentapetalae</taxon>
        <taxon>rosids</taxon>
        <taxon>fabids</taxon>
        <taxon>Fabales</taxon>
        <taxon>Fabaceae</taxon>
        <taxon>Papilionoideae</taxon>
        <taxon>50 kb inversion clade</taxon>
        <taxon>NPAAA clade</taxon>
        <taxon>Hologalegina</taxon>
        <taxon>IRL clade</taxon>
        <taxon>Trifolieae</taxon>
        <taxon>Trifolium</taxon>
    </lineage>
</organism>
<dbReference type="Proteomes" id="UP000265520">
    <property type="component" value="Unassembled WGS sequence"/>
</dbReference>
<protein>
    <submittedName>
        <fullName evidence="1">Uncharacterized protein</fullName>
    </submittedName>
</protein>
<evidence type="ECO:0000313" key="2">
    <source>
        <dbReference type="Proteomes" id="UP000265520"/>
    </source>
</evidence>
<dbReference type="EMBL" id="LXQA010106241">
    <property type="protein sequence ID" value="MCI17608.1"/>
    <property type="molecule type" value="Genomic_DNA"/>
</dbReference>
<sequence length="36" mass="4239">MEPSFFTFLFTLPNYGRKACQLPGLDSRQPQFYPLK</sequence>
<dbReference type="AlphaFoldDB" id="A0A392Q0L5"/>
<comment type="caution">
    <text evidence="1">The sequence shown here is derived from an EMBL/GenBank/DDBJ whole genome shotgun (WGS) entry which is preliminary data.</text>
</comment>
<keyword evidence="2" id="KW-1185">Reference proteome</keyword>
<reference evidence="1 2" key="1">
    <citation type="journal article" date="2018" name="Front. Plant Sci.">
        <title>Red Clover (Trifolium pratense) and Zigzag Clover (T. medium) - A Picture of Genomic Similarities and Differences.</title>
        <authorList>
            <person name="Dluhosova J."/>
            <person name="Istvanek J."/>
            <person name="Nedelnik J."/>
            <person name="Repkova J."/>
        </authorList>
    </citation>
    <scope>NUCLEOTIDE SEQUENCE [LARGE SCALE GENOMIC DNA]</scope>
    <source>
        <strain evidence="2">cv. 10/8</strain>
        <tissue evidence="1">Leaf</tissue>
    </source>
</reference>
<proteinExistence type="predicted"/>
<accession>A0A392Q0L5</accession>